<protein>
    <submittedName>
        <fullName evidence="1">Uncharacterized protein</fullName>
    </submittedName>
</protein>
<sequence>MCNGDITHWPVIAPHVFWANRVTTRRSTNHSPFFLAHGLEPLLPFDITEATFMLPAVSSIISTSDLISLHARQLEKQDEDLALAHKRLLKSQLASVKDFQHRFSKTIQDYAFKPGDLILVLNKKIEAVSNAKCKPRYFRPMVVVSQSEAARAKAAAAQANTEIRKLQGDVIPSMQRQAAAQLWRLTEEDTAQVAALRKQADSSAGEVPHLRAELVQTRKKVHALQMHVHRASCALARVGAYTAQFHALARRLILAGCAQKSVGPIIQAMLKALHISLGSCCMSA</sequence>
<dbReference type="EMBL" id="JABBWE010000015">
    <property type="protein sequence ID" value="KAG1797722.1"/>
    <property type="molecule type" value="Genomic_DNA"/>
</dbReference>
<organism evidence="1 2">
    <name type="scientific">Suillus plorans</name>
    <dbReference type="NCBI Taxonomy" id="116603"/>
    <lineage>
        <taxon>Eukaryota</taxon>
        <taxon>Fungi</taxon>
        <taxon>Dikarya</taxon>
        <taxon>Basidiomycota</taxon>
        <taxon>Agaricomycotina</taxon>
        <taxon>Agaricomycetes</taxon>
        <taxon>Agaricomycetidae</taxon>
        <taxon>Boletales</taxon>
        <taxon>Suillineae</taxon>
        <taxon>Suillaceae</taxon>
        <taxon>Suillus</taxon>
    </lineage>
</organism>
<dbReference type="Proteomes" id="UP000719766">
    <property type="component" value="Unassembled WGS sequence"/>
</dbReference>
<keyword evidence="2" id="KW-1185">Reference proteome</keyword>
<evidence type="ECO:0000313" key="2">
    <source>
        <dbReference type="Proteomes" id="UP000719766"/>
    </source>
</evidence>
<dbReference type="RefSeq" id="XP_041162675.1">
    <property type="nucleotide sequence ID" value="XM_041306157.1"/>
</dbReference>
<proteinExistence type="predicted"/>
<evidence type="ECO:0000313" key="1">
    <source>
        <dbReference type="EMBL" id="KAG1797722.1"/>
    </source>
</evidence>
<name>A0A9P7DLF0_9AGAM</name>
<reference evidence="1" key="1">
    <citation type="journal article" date="2020" name="New Phytol.">
        <title>Comparative genomics reveals dynamic genome evolution in host specialist ectomycorrhizal fungi.</title>
        <authorList>
            <person name="Lofgren L.A."/>
            <person name="Nguyen N.H."/>
            <person name="Vilgalys R."/>
            <person name="Ruytinx J."/>
            <person name="Liao H.L."/>
            <person name="Branco S."/>
            <person name="Kuo A."/>
            <person name="LaButti K."/>
            <person name="Lipzen A."/>
            <person name="Andreopoulos W."/>
            <person name="Pangilinan J."/>
            <person name="Riley R."/>
            <person name="Hundley H."/>
            <person name="Na H."/>
            <person name="Barry K."/>
            <person name="Grigoriev I.V."/>
            <person name="Stajich J.E."/>
            <person name="Kennedy P.G."/>
        </authorList>
    </citation>
    <scope>NUCLEOTIDE SEQUENCE</scope>
    <source>
        <strain evidence="1">S12</strain>
    </source>
</reference>
<dbReference type="GeneID" id="64599921"/>
<dbReference type="OrthoDB" id="444848at2759"/>
<comment type="caution">
    <text evidence="1">The sequence shown here is derived from an EMBL/GenBank/DDBJ whole genome shotgun (WGS) entry which is preliminary data.</text>
</comment>
<gene>
    <name evidence="1" type="ORF">HD556DRAFT_1440684</name>
</gene>
<dbReference type="AlphaFoldDB" id="A0A9P7DLF0"/>
<accession>A0A9P7DLF0</accession>